<sequence>MNILAIGAHPDDIEMQCAGTLALYAAAGHKVFMAVATNGNVGSPTHTRDEIGAIRRKEQEASCAIIGAELIWMNFDDEWLFNDRPTRTVFLDAIRRAQPDVMFIHSLNDYHPDHRIAGQIAEDCRIPASVRLVETALPHCPKIPHVFYMDNCAGVGFEPECYVDISSVIDTKRRMLRCHESQDTWIRAIYEDASITDLMERVSGIRGAVADCGYAEGFRELKTYPRTGSPALLPNLA</sequence>
<keyword evidence="2" id="KW-1185">Reference proteome</keyword>
<dbReference type="GO" id="GO:0016811">
    <property type="term" value="F:hydrolase activity, acting on carbon-nitrogen (but not peptide) bonds, in linear amides"/>
    <property type="evidence" value="ECO:0007669"/>
    <property type="project" value="TreeGrafter"/>
</dbReference>
<dbReference type="Pfam" id="PF02585">
    <property type="entry name" value="PIG-L"/>
    <property type="match status" value="1"/>
</dbReference>
<dbReference type="SUPFAM" id="SSF102588">
    <property type="entry name" value="LmbE-like"/>
    <property type="match status" value="1"/>
</dbReference>
<dbReference type="InterPro" id="IPR003737">
    <property type="entry name" value="GlcNAc_PI_deacetylase-related"/>
</dbReference>
<dbReference type="EMBL" id="JACIDS010000006">
    <property type="protein sequence ID" value="MBB3933418.1"/>
    <property type="molecule type" value="Genomic_DNA"/>
</dbReference>
<dbReference type="PANTHER" id="PTHR12993:SF30">
    <property type="entry name" value="N-ACETYL-ALPHA-D-GLUCOSAMINYL L-MALATE DEACETYLASE 1"/>
    <property type="match status" value="1"/>
</dbReference>
<dbReference type="Gene3D" id="3.40.50.10320">
    <property type="entry name" value="LmbE-like"/>
    <property type="match status" value="1"/>
</dbReference>
<proteinExistence type="predicted"/>
<dbReference type="PANTHER" id="PTHR12993">
    <property type="entry name" value="N-ACETYLGLUCOSAMINYL-PHOSPHATIDYLINOSITOL DE-N-ACETYLASE-RELATED"/>
    <property type="match status" value="1"/>
</dbReference>
<accession>A0A840AW89</accession>
<protein>
    <submittedName>
        <fullName evidence="1">LmbE family N-acetylglucosaminyl deacetylase</fullName>
    </submittedName>
</protein>
<evidence type="ECO:0000313" key="1">
    <source>
        <dbReference type="EMBL" id="MBB3933418.1"/>
    </source>
</evidence>
<dbReference type="InterPro" id="IPR024078">
    <property type="entry name" value="LmbE-like_dom_sf"/>
</dbReference>
<evidence type="ECO:0000313" key="2">
    <source>
        <dbReference type="Proteomes" id="UP000553963"/>
    </source>
</evidence>
<reference evidence="1 2" key="1">
    <citation type="submission" date="2020-08" db="EMBL/GenBank/DDBJ databases">
        <title>Genomic Encyclopedia of Type Strains, Phase IV (KMG-IV): sequencing the most valuable type-strain genomes for metagenomic binning, comparative biology and taxonomic classification.</title>
        <authorList>
            <person name="Goeker M."/>
        </authorList>
    </citation>
    <scope>NUCLEOTIDE SEQUENCE [LARGE SCALE GENOMIC DNA]</scope>
    <source>
        <strain evidence="1 2">DSM 25966</strain>
    </source>
</reference>
<dbReference type="Proteomes" id="UP000553963">
    <property type="component" value="Unassembled WGS sequence"/>
</dbReference>
<organism evidence="1 2">
    <name type="scientific">Kaistia hirudinis</name>
    <dbReference type="NCBI Taxonomy" id="1293440"/>
    <lineage>
        <taxon>Bacteria</taxon>
        <taxon>Pseudomonadati</taxon>
        <taxon>Pseudomonadota</taxon>
        <taxon>Alphaproteobacteria</taxon>
        <taxon>Hyphomicrobiales</taxon>
        <taxon>Kaistiaceae</taxon>
        <taxon>Kaistia</taxon>
    </lineage>
</organism>
<dbReference type="AlphaFoldDB" id="A0A840AW89"/>
<comment type="caution">
    <text evidence="1">The sequence shown here is derived from an EMBL/GenBank/DDBJ whole genome shotgun (WGS) entry which is preliminary data.</text>
</comment>
<gene>
    <name evidence="1" type="ORF">GGR25_004491</name>
</gene>
<name>A0A840AW89_9HYPH</name>
<dbReference type="RefSeq" id="WP_183401072.1">
    <property type="nucleotide sequence ID" value="NZ_JACIDS010000006.1"/>
</dbReference>